<feature type="chain" id="PRO_5037635585" evidence="2">
    <location>
        <begin position="23"/>
        <end position="294"/>
    </location>
</feature>
<evidence type="ECO:0000256" key="1">
    <source>
        <dbReference type="ARBA" id="ARBA00022729"/>
    </source>
</evidence>
<organism evidence="4 5">
    <name type="scientific">Ideonella alba</name>
    <dbReference type="NCBI Taxonomy" id="2824118"/>
    <lineage>
        <taxon>Bacteria</taxon>
        <taxon>Pseudomonadati</taxon>
        <taxon>Pseudomonadota</taxon>
        <taxon>Betaproteobacteria</taxon>
        <taxon>Burkholderiales</taxon>
        <taxon>Sphaerotilaceae</taxon>
        <taxon>Ideonella</taxon>
    </lineage>
</organism>
<dbReference type="PANTHER" id="PTHR30535">
    <property type="entry name" value="VITAMIN B12-BINDING PROTEIN"/>
    <property type="match status" value="1"/>
</dbReference>
<dbReference type="Proteomes" id="UP000676246">
    <property type="component" value="Unassembled WGS sequence"/>
</dbReference>
<proteinExistence type="predicted"/>
<evidence type="ECO:0000313" key="4">
    <source>
        <dbReference type="EMBL" id="MBQ0932985.1"/>
    </source>
</evidence>
<dbReference type="EMBL" id="JAGQDD010000022">
    <property type="protein sequence ID" value="MBQ0932985.1"/>
    <property type="molecule type" value="Genomic_DNA"/>
</dbReference>
<feature type="domain" description="Fe/B12 periplasmic-binding" evidence="3">
    <location>
        <begin position="42"/>
        <end position="291"/>
    </location>
</feature>
<feature type="signal peptide" evidence="2">
    <location>
        <begin position="1"/>
        <end position="22"/>
    </location>
</feature>
<dbReference type="CDD" id="cd01144">
    <property type="entry name" value="BtuF"/>
    <property type="match status" value="1"/>
</dbReference>
<name>A0A941BDG6_9BURK</name>
<sequence length="294" mass="31606">MKTMRLLGILLLVWLGATGAQAAVSALDDEGRTVTLPAPARRIVSVAPHATELLFAAGAGAQVVATVRYGDYPDAAKQLPVVGDANQLDLERIAALKPDLIVVWAHGNSAAQLDRLKALKLPLFHSEPRDLAQIGDSLRRLGVLAGTGAAANAAADAYATELAALRRQYATRPPLRVFYQVWHQPLLTINDRHPIADMIRGCGGVNVFGAEALLVPTVSREAVLAARPQVLASSSVETREDETLSPWRGLSRFEPVAKQAVVMVPADLISRASPRALQAMRLLCEGFERVRARR</sequence>
<accession>A0A941BDG6</accession>
<dbReference type="PROSITE" id="PS50983">
    <property type="entry name" value="FE_B12_PBP"/>
    <property type="match status" value="1"/>
</dbReference>
<dbReference type="InterPro" id="IPR050902">
    <property type="entry name" value="ABC_Transporter_SBP"/>
</dbReference>
<keyword evidence="5" id="KW-1185">Reference proteome</keyword>
<gene>
    <name evidence="4" type="ORF">KAK03_21150</name>
</gene>
<dbReference type="Gene3D" id="3.40.50.1980">
    <property type="entry name" value="Nitrogenase molybdenum iron protein domain"/>
    <property type="match status" value="2"/>
</dbReference>
<reference evidence="4 5" key="1">
    <citation type="submission" date="2021-04" db="EMBL/GenBank/DDBJ databases">
        <title>The genome sequence of Ideonella sp. 3Y2.</title>
        <authorList>
            <person name="Liu Y."/>
        </authorList>
    </citation>
    <scope>NUCLEOTIDE SEQUENCE [LARGE SCALE GENOMIC DNA]</scope>
    <source>
        <strain evidence="4 5">3Y2</strain>
    </source>
</reference>
<dbReference type="InterPro" id="IPR054828">
    <property type="entry name" value="Vit_B12_bind_prot"/>
</dbReference>
<comment type="caution">
    <text evidence="4">The sequence shown here is derived from an EMBL/GenBank/DDBJ whole genome shotgun (WGS) entry which is preliminary data.</text>
</comment>
<evidence type="ECO:0000256" key="2">
    <source>
        <dbReference type="SAM" id="SignalP"/>
    </source>
</evidence>
<dbReference type="RefSeq" id="WP_210856686.1">
    <property type="nucleotide sequence ID" value="NZ_JAGQDD010000022.1"/>
</dbReference>
<keyword evidence="1 2" id="KW-0732">Signal</keyword>
<dbReference type="AlphaFoldDB" id="A0A941BDG6"/>
<dbReference type="NCBIfam" id="NF038402">
    <property type="entry name" value="TroA_like"/>
    <property type="match status" value="1"/>
</dbReference>
<protein>
    <submittedName>
        <fullName evidence="4">Cobalamin-binding protein</fullName>
    </submittedName>
</protein>
<dbReference type="GO" id="GO:0071281">
    <property type="term" value="P:cellular response to iron ion"/>
    <property type="evidence" value="ECO:0007669"/>
    <property type="project" value="TreeGrafter"/>
</dbReference>
<dbReference type="Pfam" id="PF01497">
    <property type="entry name" value="Peripla_BP_2"/>
    <property type="match status" value="1"/>
</dbReference>
<evidence type="ECO:0000313" key="5">
    <source>
        <dbReference type="Proteomes" id="UP000676246"/>
    </source>
</evidence>
<dbReference type="InterPro" id="IPR002491">
    <property type="entry name" value="ABC_transptr_periplasmic_BD"/>
</dbReference>
<dbReference type="PANTHER" id="PTHR30535:SF34">
    <property type="entry name" value="MOLYBDATE-BINDING PROTEIN MOLA"/>
    <property type="match status" value="1"/>
</dbReference>
<evidence type="ECO:0000259" key="3">
    <source>
        <dbReference type="PROSITE" id="PS50983"/>
    </source>
</evidence>
<dbReference type="SUPFAM" id="SSF53807">
    <property type="entry name" value="Helical backbone' metal receptor"/>
    <property type="match status" value="1"/>
</dbReference>